<accession>A0A0B2VR08</accession>
<dbReference type="AlphaFoldDB" id="A0A0B2VR08"/>
<reference evidence="1 2" key="1">
    <citation type="submission" date="2014-11" db="EMBL/GenBank/DDBJ databases">
        <title>Genetic blueprint of the zoonotic pathogen Toxocara canis.</title>
        <authorList>
            <person name="Zhu X.-Q."/>
            <person name="Korhonen P.K."/>
            <person name="Cai H."/>
            <person name="Young N.D."/>
            <person name="Nejsum P."/>
            <person name="von Samson-Himmelstjerna G."/>
            <person name="Boag P.R."/>
            <person name="Tan P."/>
            <person name="Li Q."/>
            <person name="Min J."/>
            <person name="Yang Y."/>
            <person name="Wang X."/>
            <person name="Fang X."/>
            <person name="Hall R.S."/>
            <person name="Hofmann A."/>
            <person name="Sternberg P.W."/>
            <person name="Jex A.R."/>
            <person name="Gasser R.B."/>
        </authorList>
    </citation>
    <scope>NUCLEOTIDE SEQUENCE [LARGE SCALE GENOMIC DNA]</scope>
    <source>
        <strain evidence="1">PN_DK_2014</strain>
    </source>
</reference>
<protein>
    <submittedName>
        <fullName evidence="1">Uncharacterized protein</fullName>
    </submittedName>
</protein>
<keyword evidence="2" id="KW-1185">Reference proteome</keyword>
<sequence length="77" mass="8782">MIEESRKKDHRRREVRVRVKILADEDAKSDGREPLDAECVMRELGSAVIKACPQGVNFHAARTVVESILSKRQQIQP</sequence>
<evidence type="ECO:0000313" key="2">
    <source>
        <dbReference type="Proteomes" id="UP000031036"/>
    </source>
</evidence>
<name>A0A0B2VR08_TOXCA</name>
<gene>
    <name evidence="1" type="ORF">Tcan_15430</name>
</gene>
<proteinExistence type="predicted"/>
<organism evidence="1 2">
    <name type="scientific">Toxocara canis</name>
    <name type="common">Canine roundworm</name>
    <dbReference type="NCBI Taxonomy" id="6265"/>
    <lineage>
        <taxon>Eukaryota</taxon>
        <taxon>Metazoa</taxon>
        <taxon>Ecdysozoa</taxon>
        <taxon>Nematoda</taxon>
        <taxon>Chromadorea</taxon>
        <taxon>Rhabditida</taxon>
        <taxon>Spirurina</taxon>
        <taxon>Ascaridomorpha</taxon>
        <taxon>Ascaridoidea</taxon>
        <taxon>Toxocaridae</taxon>
        <taxon>Toxocara</taxon>
    </lineage>
</organism>
<evidence type="ECO:0000313" key="1">
    <source>
        <dbReference type="EMBL" id="KHN83480.1"/>
    </source>
</evidence>
<dbReference type="Proteomes" id="UP000031036">
    <property type="component" value="Unassembled WGS sequence"/>
</dbReference>
<dbReference type="EMBL" id="JPKZ01001189">
    <property type="protein sequence ID" value="KHN83480.1"/>
    <property type="molecule type" value="Genomic_DNA"/>
</dbReference>
<comment type="caution">
    <text evidence="1">The sequence shown here is derived from an EMBL/GenBank/DDBJ whole genome shotgun (WGS) entry which is preliminary data.</text>
</comment>